<sequence>MLFGIYTSPQCVLCVNPAKHRGLSGGLLLMFISRPISKGGRIYVCQFVSSTCFFI</sequence>
<name>A0A0A9F2G7_ARUDO</name>
<reference evidence="1" key="1">
    <citation type="submission" date="2014-09" db="EMBL/GenBank/DDBJ databases">
        <authorList>
            <person name="Magalhaes I.L.F."/>
            <person name="Oliveira U."/>
            <person name="Santos F.R."/>
            <person name="Vidigal T.H.D.A."/>
            <person name="Brescovit A.D."/>
            <person name="Santos A.J."/>
        </authorList>
    </citation>
    <scope>NUCLEOTIDE SEQUENCE</scope>
    <source>
        <tissue evidence="1">Shoot tissue taken approximately 20 cm above the soil surface</tissue>
    </source>
</reference>
<organism evidence="1">
    <name type="scientific">Arundo donax</name>
    <name type="common">Giant reed</name>
    <name type="synonym">Donax arundinaceus</name>
    <dbReference type="NCBI Taxonomy" id="35708"/>
    <lineage>
        <taxon>Eukaryota</taxon>
        <taxon>Viridiplantae</taxon>
        <taxon>Streptophyta</taxon>
        <taxon>Embryophyta</taxon>
        <taxon>Tracheophyta</taxon>
        <taxon>Spermatophyta</taxon>
        <taxon>Magnoliopsida</taxon>
        <taxon>Liliopsida</taxon>
        <taxon>Poales</taxon>
        <taxon>Poaceae</taxon>
        <taxon>PACMAD clade</taxon>
        <taxon>Arundinoideae</taxon>
        <taxon>Arundineae</taxon>
        <taxon>Arundo</taxon>
    </lineage>
</organism>
<evidence type="ECO:0000313" key="1">
    <source>
        <dbReference type="EMBL" id="JAE06517.1"/>
    </source>
</evidence>
<protein>
    <submittedName>
        <fullName evidence="1">Uncharacterized protein</fullName>
    </submittedName>
</protein>
<accession>A0A0A9F2G7</accession>
<dbReference type="EMBL" id="GBRH01191379">
    <property type="protein sequence ID" value="JAE06517.1"/>
    <property type="molecule type" value="Transcribed_RNA"/>
</dbReference>
<proteinExistence type="predicted"/>
<reference evidence="1" key="2">
    <citation type="journal article" date="2015" name="Data Brief">
        <title>Shoot transcriptome of the giant reed, Arundo donax.</title>
        <authorList>
            <person name="Barrero R.A."/>
            <person name="Guerrero F.D."/>
            <person name="Moolhuijzen P."/>
            <person name="Goolsby J.A."/>
            <person name="Tidwell J."/>
            <person name="Bellgard S.E."/>
            <person name="Bellgard M.I."/>
        </authorList>
    </citation>
    <scope>NUCLEOTIDE SEQUENCE</scope>
    <source>
        <tissue evidence="1">Shoot tissue taken approximately 20 cm above the soil surface</tissue>
    </source>
</reference>
<dbReference type="AlphaFoldDB" id="A0A0A9F2G7"/>